<evidence type="ECO:0000256" key="3">
    <source>
        <dbReference type="ARBA" id="ARBA00022741"/>
    </source>
</evidence>
<dbReference type="InterPro" id="IPR023057">
    <property type="entry name" value="GlnE"/>
</dbReference>
<dbReference type="AlphaFoldDB" id="A0A973A8W9"/>
<dbReference type="GO" id="GO:0005524">
    <property type="term" value="F:ATP binding"/>
    <property type="evidence" value="ECO:0007669"/>
    <property type="project" value="UniProtKB-KW"/>
</dbReference>
<evidence type="ECO:0000259" key="8">
    <source>
        <dbReference type="Pfam" id="PF08335"/>
    </source>
</evidence>
<dbReference type="PANTHER" id="PTHR30621">
    <property type="entry name" value="GLUTAMINE SYNTHETASE ADENYLYLTRANSFERASE"/>
    <property type="match status" value="1"/>
</dbReference>
<feature type="domain" description="PII-uridylyltransferase/Glutamine-synthetase adenylyltransferase" evidence="8">
    <location>
        <begin position="1"/>
        <end position="91"/>
    </location>
</feature>
<keyword evidence="2 9" id="KW-0548">Nucleotidyltransferase</keyword>
<dbReference type="GO" id="GO:0000820">
    <property type="term" value="P:regulation of glutamine family amino acid metabolic process"/>
    <property type="evidence" value="ECO:0007669"/>
    <property type="project" value="TreeGrafter"/>
</dbReference>
<evidence type="ECO:0000256" key="2">
    <source>
        <dbReference type="ARBA" id="ARBA00022695"/>
    </source>
</evidence>
<dbReference type="InterPro" id="IPR005190">
    <property type="entry name" value="GlnE_rpt_dom"/>
</dbReference>
<gene>
    <name evidence="9" type="primary">glnE</name>
    <name evidence="9" type="ORF">HQ497_09615</name>
</gene>
<dbReference type="Proteomes" id="UP000754644">
    <property type="component" value="Unassembled WGS sequence"/>
</dbReference>
<dbReference type="SUPFAM" id="SSF81301">
    <property type="entry name" value="Nucleotidyltransferase"/>
    <property type="match status" value="1"/>
</dbReference>
<dbReference type="SUPFAM" id="SSF81593">
    <property type="entry name" value="Nucleotidyltransferase substrate binding subunit/domain"/>
    <property type="match status" value="2"/>
</dbReference>
<dbReference type="InterPro" id="IPR043519">
    <property type="entry name" value="NT_sf"/>
</dbReference>
<evidence type="ECO:0000259" key="7">
    <source>
        <dbReference type="Pfam" id="PF03710"/>
    </source>
</evidence>
<accession>A0A973A8W9</accession>
<dbReference type="EMBL" id="JABMOJ010000358">
    <property type="protein sequence ID" value="NQV65610.1"/>
    <property type="molecule type" value="Genomic_DNA"/>
</dbReference>
<dbReference type="Pfam" id="PF03710">
    <property type="entry name" value="GlnE"/>
    <property type="match status" value="1"/>
</dbReference>
<name>A0A973A8W9_9GAMM</name>
<evidence type="ECO:0000313" key="9">
    <source>
        <dbReference type="EMBL" id="NQV65610.1"/>
    </source>
</evidence>
<dbReference type="Gene3D" id="1.20.120.330">
    <property type="entry name" value="Nucleotidyltransferases domain 2"/>
    <property type="match status" value="2"/>
</dbReference>
<evidence type="ECO:0000256" key="5">
    <source>
        <dbReference type="ARBA" id="ARBA00022842"/>
    </source>
</evidence>
<keyword evidence="6" id="KW-0511">Multifunctional enzyme</keyword>
<evidence type="ECO:0000256" key="1">
    <source>
        <dbReference type="ARBA" id="ARBA00022679"/>
    </source>
</evidence>
<feature type="domain" description="PII-uridylyltransferase/Glutamine-synthetase adenylyltransferase" evidence="8">
    <location>
        <begin position="537"/>
        <end position="607"/>
    </location>
</feature>
<dbReference type="EC" id="2.7.7.89" evidence="9"/>
<dbReference type="CDD" id="cd05401">
    <property type="entry name" value="NT_GlnE_GlnD_like"/>
    <property type="match status" value="1"/>
</dbReference>
<protein>
    <submittedName>
        <fullName evidence="9">Bifunctional [glutamate--ammonia ligase]-adenylyl-L-tyrosine phosphorylase/[glutamate--ammonia-ligase] adenylyltransferase</fullName>
        <ecNumber evidence="9">2.7.7.42</ecNumber>
        <ecNumber evidence="9">2.7.7.89</ecNumber>
    </submittedName>
</protein>
<dbReference type="GO" id="GO:0016874">
    <property type="term" value="F:ligase activity"/>
    <property type="evidence" value="ECO:0007669"/>
    <property type="project" value="UniProtKB-KW"/>
</dbReference>
<evidence type="ECO:0000256" key="4">
    <source>
        <dbReference type="ARBA" id="ARBA00022840"/>
    </source>
</evidence>
<dbReference type="GO" id="GO:0008882">
    <property type="term" value="F:[glutamate-ammonia-ligase] adenylyltransferase activity"/>
    <property type="evidence" value="ECO:0007669"/>
    <property type="project" value="UniProtKB-EC"/>
</dbReference>
<evidence type="ECO:0000256" key="6">
    <source>
        <dbReference type="ARBA" id="ARBA00023268"/>
    </source>
</evidence>
<sequence length="644" mass="73581">IREIEFIIQALQLIWGGRESQLQERQILKAMTLIAAGDFLPAEEVHQLREAYCFLRNSEHVIQAEKDRQTQRLPSATLSQQRLAIAMGYSNYPEYYLALTGYRDSVISIFSRFMSSNNAEEESSKTDHLFWAKIWREPEMKDGLDILTEYGFLRAHEVVRNLQDLSRRINVHDMEELGIERLDRLMPILMRLAAREKDPDRTLARLLPIIEQIARRSTYIVYLLENMDALRRMTNLCGMSSWVADHLAAMPILLYELSDRQTHEAVFDKAQLALELREQLATTESDDLEMQMDLLRQFKTGAILKVAVLELSDMLPLMKASDALTAIAEVVLDQAVELAWQNMLERFGEPCDSDNVPQGCRFAIIAYGKLGGFELGYGSDLDLVMLVDVDQQGATNGEKAIDNGVFFHRLAQRVIHILTRYTRFGTVYEIDLRLRPSGNKGPLVSTFSAYERYLGEVAWTWEHQALVRSRFVAGHPAMQAKFDNLRATILQRPRDRAALRHDVVSMREKMRVHLDSESTEATGRRGGSEPESGDAVLVSGFDLKHGAGAIVDIEFMVQFWVLALSHEHPEVARWSDKVRLLEALEVIGVLSVADQKLLHEAYLAYRSAVHYQWLGGEMSSFKRLNLYRDGVVDIWQRCMTQAMV</sequence>
<dbReference type="InterPro" id="IPR013546">
    <property type="entry name" value="PII_UdlTrfase/GS_AdlTrfase"/>
</dbReference>
<keyword evidence="5" id="KW-0460">Magnesium</keyword>
<dbReference type="FunFam" id="3.30.460.10:FF:000009">
    <property type="entry name" value="Bifunctional glutamine synthetase adenylyltransferase/adenylyl-removing enzyme"/>
    <property type="match status" value="1"/>
</dbReference>
<dbReference type="EC" id="2.7.7.42" evidence="9"/>
<evidence type="ECO:0000313" key="10">
    <source>
        <dbReference type="Proteomes" id="UP000754644"/>
    </source>
</evidence>
<dbReference type="GO" id="GO:0005829">
    <property type="term" value="C:cytosol"/>
    <property type="evidence" value="ECO:0007669"/>
    <property type="project" value="TreeGrafter"/>
</dbReference>
<feature type="domain" description="Glutamate-ammonia ligase adenylyltransferase repeated" evidence="7">
    <location>
        <begin position="231"/>
        <end position="484"/>
    </location>
</feature>
<dbReference type="PANTHER" id="PTHR30621:SF0">
    <property type="entry name" value="BIFUNCTIONAL GLUTAMINE SYNTHETASE ADENYLYLTRANSFERASE_ADENYLYL-REMOVING ENZYME"/>
    <property type="match status" value="1"/>
</dbReference>
<dbReference type="Gene3D" id="1.20.120.1510">
    <property type="match status" value="1"/>
</dbReference>
<dbReference type="GO" id="GO:0047388">
    <property type="term" value="F:[glutamine synthetase]-adenylyl-L-tyrosine phosphorylase activity"/>
    <property type="evidence" value="ECO:0007669"/>
    <property type="project" value="UniProtKB-EC"/>
</dbReference>
<organism evidence="9 10">
    <name type="scientific">SAR86 cluster bacterium</name>
    <dbReference type="NCBI Taxonomy" id="2030880"/>
    <lineage>
        <taxon>Bacteria</taxon>
        <taxon>Pseudomonadati</taxon>
        <taxon>Pseudomonadota</taxon>
        <taxon>Gammaproteobacteria</taxon>
        <taxon>SAR86 cluster</taxon>
    </lineage>
</organism>
<comment type="caution">
    <text evidence="9">The sequence shown here is derived from an EMBL/GenBank/DDBJ whole genome shotgun (WGS) entry which is preliminary data.</text>
</comment>
<dbReference type="NCBIfam" id="NF008292">
    <property type="entry name" value="PRK11072.1"/>
    <property type="match status" value="1"/>
</dbReference>
<keyword evidence="1 9" id="KW-0808">Transferase</keyword>
<keyword evidence="9" id="KW-0436">Ligase</keyword>
<keyword evidence="3" id="KW-0547">Nucleotide-binding</keyword>
<proteinExistence type="predicted"/>
<feature type="non-terminal residue" evidence="9">
    <location>
        <position position="1"/>
    </location>
</feature>
<dbReference type="Pfam" id="PF08335">
    <property type="entry name" value="GlnD_UR_UTase"/>
    <property type="match status" value="2"/>
</dbReference>
<reference evidence="9" key="1">
    <citation type="submission" date="2020-05" db="EMBL/GenBank/DDBJ databases">
        <title>Sulfur intermediates as new biogeochemical hubs in an aquatic model microbial ecosystem.</title>
        <authorList>
            <person name="Vigneron A."/>
        </authorList>
    </citation>
    <scope>NUCLEOTIDE SEQUENCE</scope>
    <source>
        <strain evidence="9">Bin.250</strain>
    </source>
</reference>
<dbReference type="Gene3D" id="3.30.460.10">
    <property type="entry name" value="Beta Polymerase, domain 2"/>
    <property type="match status" value="1"/>
</dbReference>
<keyword evidence="4" id="KW-0067">ATP-binding</keyword>